<proteinExistence type="predicted"/>
<evidence type="ECO:0000259" key="2">
    <source>
        <dbReference type="Pfam" id="PF09832"/>
    </source>
</evidence>
<dbReference type="Pfam" id="PF09832">
    <property type="entry name" value="DUF2059"/>
    <property type="match status" value="1"/>
</dbReference>
<organism evidence="3 4">
    <name type="scientific">Telluria mixta</name>
    <dbReference type="NCBI Taxonomy" id="34071"/>
    <lineage>
        <taxon>Bacteria</taxon>
        <taxon>Pseudomonadati</taxon>
        <taxon>Pseudomonadota</taxon>
        <taxon>Betaproteobacteria</taxon>
        <taxon>Burkholderiales</taxon>
        <taxon>Oxalobacteraceae</taxon>
        <taxon>Telluria group</taxon>
        <taxon>Telluria</taxon>
    </lineage>
</organism>
<evidence type="ECO:0000313" key="4">
    <source>
        <dbReference type="Proteomes" id="UP001165263"/>
    </source>
</evidence>
<evidence type="ECO:0000256" key="1">
    <source>
        <dbReference type="SAM" id="SignalP"/>
    </source>
</evidence>
<feature type="domain" description="DUF2059" evidence="2">
    <location>
        <begin position="113"/>
        <end position="171"/>
    </location>
</feature>
<comment type="caution">
    <text evidence="3">The sequence shown here is derived from an EMBL/GenBank/DDBJ whole genome shotgun (WGS) entry which is preliminary data.</text>
</comment>
<sequence length="184" mass="19852">MKKSLAAIASAIVVTCSSAAFAATPVPSADPAVVAATKQMMASMKIRDVMLASLKQADQQMPAQMAASMNAMIDSDATMSAEKKAEAHKKLQEALPTLTAQMHGVFSDPTLVDDMLAEMVPLYAETYTLDEIRQLSKFYASPLGQKMLANMPTLMTRSMEISNRVMMPRVQKMMAQSAQSIVGK</sequence>
<name>A0ABT2C7P6_9BURK</name>
<feature type="signal peptide" evidence="1">
    <location>
        <begin position="1"/>
        <end position="22"/>
    </location>
</feature>
<reference evidence="3" key="1">
    <citation type="submission" date="2022-08" db="EMBL/GenBank/DDBJ databases">
        <title>Reclassification of Massilia species as members of the genera Telluria, Duganella, Pseudoduganella, Mokoshia gen. nov. and Zemynaea gen. nov. using orthogonal and non-orthogonal genome-based approaches.</title>
        <authorList>
            <person name="Bowman J.P."/>
        </authorList>
    </citation>
    <scope>NUCLEOTIDE SEQUENCE</scope>
    <source>
        <strain evidence="3">LMG 11547</strain>
    </source>
</reference>
<dbReference type="Proteomes" id="UP001165263">
    <property type="component" value="Unassembled WGS sequence"/>
</dbReference>
<feature type="chain" id="PRO_5045759832" evidence="1">
    <location>
        <begin position="23"/>
        <end position="184"/>
    </location>
</feature>
<evidence type="ECO:0000313" key="3">
    <source>
        <dbReference type="EMBL" id="MCS0633413.1"/>
    </source>
</evidence>
<protein>
    <submittedName>
        <fullName evidence="3">DUF2059 domain-containing protein</fullName>
    </submittedName>
</protein>
<gene>
    <name evidence="3" type="ORF">NX786_29155</name>
</gene>
<accession>A0ABT2C7P6</accession>
<dbReference type="InterPro" id="IPR018637">
    <property type="entry name" value="DUF2059"/>
</dbReference>
<dbReference type="EMBL" id="JANUHC010000014">
    <property type="protein sequence ID" value="MCS0633413.1"/>
    <property type="molecule type" value="Genomic_DNA"/>
</dbReference>
<dbReference type="RefSeq" id="WP_259452381.1">
    <property type="nucleotide sequence ID" value="NZ_CP119520.1"/>
</dbReference>
<keyword evidence="1" id="KW-0732">Signal</keyword>
<keyword evidence="4" id="KW-1185">Reference proteome</keyword>